<proteinExistence type="predicted"/>
<dbReference type="EMBL" id="BK015373">
    <property type="protein sequence ID" value="DAE03755.1"/>
    <property type="molecule type" value="Genomic_DNA"/>
</dbReference>
<organism evidence="1">
    <name type="scientific">Myoviridae sp. ctZNX6</name>
    <dbReference type="NCBI Taxonomy" id="2825127"/>
    <lineage>
        <taxon>Viruses</taxon>
        <taxon>Duplodnaviria</taxon>
        <taxon>Heunggongvirae</taxon>
        <taxon>Uroviricota</taxon>
        <taxon>Caudoviricetes</taxon>
    </lineage>
</organism>
<name>A0A8S5PBC3_9CAUD</name>
<evidence type="ECO:0000313" key="1">
    <source>
        <dbReference type="EMBL" id="DAE03755.1"/>
    </source>
</evidence>
<sequence>MTAANVLPLLQVDLGELYLTDERKNYLSQVIDAAIAFITREGITLEDTVEDLQLVEMYAAYLVRKRNTTEAMPRMLRWALNNRLFSQKSGG</sequence>
<protein>
    <submittedName>
        <fullName evidence="1">Head Tail Connector Protein</fullName>
    </submittedName>
</protein>
<accession>A0A8S5PBC3</accession>
<reference evidence="1" key="1">
    <citation type="journal article" date="2021" name="Proc. Natl. Acad. Sci. U.S.A.">
        <title>A Catalog of Tens of Thousands of Viruses from Human Metagenomes Reveals Hidden Associations with Chronic Diseases.</title>
        <authorList>
            <person name="Tisza M.J."/>
            <person name="Buck C.B."/>
        </authorList>
    </citation>
    <scope>NUCLEOTIDE SEQUENCE</scope>
    <source>
        <strain evidence="1">CtZNX6</strain>
    </source>
</reference>